<organism evidence="3 4">
    <name type="scientific">Mesocricetus auratus</name>
    <name type="common">Golden hamster</name>
    <dbReference type="NCBI Taxonomy" id="10036"/>
    <lineage>
        <taxon>Eukaryota</taxon>
        <taxon>Metazoa</taxon>
        <taxon>Chordata</taxon>
        <taxon>Craniata</taxon>
        <taxon>Vertebrata</taxon>
        <taxon>Euteleostomi</taxon>
        <taxon>Mammalia</taxon>
        <taxon>Eutheria</taxon>
        <taxon>Euarchontoglires</taxon>
        <taxon>Glires</taxon>
        <taxon>Rodentia</taxon>
        <taxon>Myomorpha</taxon>
        <taxon>Muroidea</taxon>
        <taxon>Cricetidae</taxon>
        <taxon>Cricetinae</taxon>
        <taxon>Mesocricetus</taxon>
    </lineage>
</organism>
<protein>
    <submittedName>
        <fullName evidence="4">Small integral membrane protein 28</fullName>
    </submittedName>
</protein>
<feature type="transmembrane region" description="Helical" evidence="2">
    <location>
        <begin position="94"/>
        <end position="115"/>
    </location>
</feature>
<evidence type="ECO:0000256" key="1">
    <source>
        <dbReference type="SAM" id="MobiDB-lite"/>
    </source>
</evidence>
<accession>A0ABM2YH58</accession>
<proteinExistence type="predicted"/>
<keyword evidence="2" id="KW-0812">Transmembrane</keyword>
<dbReference type="GeneID" id="121144449"/>
<name>A0ABM2YH58_MESAU</name>
<feature type="compositionally biased region" description="Basic and acidic residues" evidence="1">
    <location>
        <begin position="29"/>
        <end position="38"/>
    </location>
</feature>
<evidence type="ECO:0000313" key="4">
    <source>
        <dbReference type="RefSeq" id="XP_040614084.1"/>
    </source>
</evidence>
<keyword evidence="3" id="KW-1185">Reference proteome</keyword>
<dbReference type="RefSeq" id="XP_040614084.1">
    <property type="nucleotide sequence ID" value="XM_040758150.1"/>
</dbReference>
<feature type="region of interest" description="Disordered" evidence="1">
    <location>
        <begin position="11"/>
        <end position="38"/>
    </location>
</feature>
<dbReference type="Proteomes" id="UP000886700">
    <property type="component" value="Unplaced"/>
</dbReference>
<keyword evidence="2" id="KW-0472">Membrane</keyword>
<keyword evidence="2" id="KW-1133">Transmembrane helix</keyword>
<gene>
    <name evidence="4" type="primary">Smim28</name>
</gene>
<evidence type="ECO:0000256" key="2">
    <source>
        <dbReference type="SAM" id="Phobius"/>
    </source>
</evidence>
<sequence length="199" mass="21978">MLPLIRRQVYQHTHPDSKPTASSIVESGHQGERVARASADRNMRGLLGSSWRKFGHAGRGTYEWLTSEPSLPLLEPQLQGTQQVSSTQADVKPFLCILLPATIMLFLAFLLLFLYQRCQAPQAQGQVFGIDLPEPPSVEVTDILPSRPWGSEQTVPYSPLPVFETLQLTCLPPSYEEAMGNLPGKEILGMVPQNGEESP</sequence>
<reference evidence="4" key="1">
    <citation type="submission" date="2025-08" db="UniProtKB">
        <authorList>
            <consortium name="RefSeq"/>
        </authorList>
    </citation>
    <scope>IDENTIFICATION</scope>
    <source>
        <tissue evidence="4">Liver</tissue>
    </source>
</reference>
<evidence type="ECO:0000313" key="3">
    <source>
        <dbReference type="Proteomes" id="UP000886700"/>
    </source>
</evidence>